<evidence type="ECO:0000313" key="2">
    <source>
        <dbReference type="Proteomes" id="UP000000305"/>
    </source>
</evidence>
<dbReference type="EMBL" id="GL732565">
    <property type="protein sequence ID" value="EFX77023.1"/>
    <property type="molecule type" value="Genomic_DNA"/>
</dbReference>
<reference evidence="1 2" key="1">
    <citation type="journal article" date="2011" name="Science">
        <title>The ecoresponsive genome of Daphnia pulex.</title>
        <authorList>
            <person name="Colbourne J.K."/>
            <person name="Pfrender M.E."/>
            <person name="Gilbert D."/>
            <person name="Thomas W.K."/>
            <person name="Tucker A."/>
            <person name="Oakley T.H."/>
            <person name="Tokishita S."/>
            <person name="Aerts A."/>
            <person name="Arnold G.J."/>
            <person name="Basu M.K."/>
            <person name="Bauer D.J."/>
            <person name="Caceres C.E."/>
            <person name="Carmel L."/>
            <person name="Casola C."/>
            <person name="Choi J.H."/>
            <person name="Detter J.C."/>
            <person name="Dong Q."/>
            <person name="Dusheyko S."/>
            <person name="Eads B.D."/>
            <person name="Frohlich T."/>
            <person name="Geiler-Samerotte K.A."/>
            <person name="Gerlach D."/>
            <person name="Hatcher P."/>
            <person name="Jogdeo S."/>
            <person name="Krijgsveld J."/>
            <person name="Kriventseva E.V."/>
            <person name="Kultz D."/>
            <person name="Laforsch C."/>
            <person name="Lindquist E."/>
            <person name="Lopez J."/>
            <person name="Manak J.R."/>
            <person name="Muller J."/>
            <person name="Pangilinan J."/>
            <person name="Patwardhan R.P."/>
            <person name="Pitluck S."/>
            <person name="Pritham E.J."/>
            <person name="Rechtsteiner A."/>
            <person name="Rho M."/>
            <person name="Rogozin I.B."/>
            <person name="Sakarya O."/>
            <person name="Salamov A."/>
            <person name="Schaack S."/>
            <person name="Shapiro H."/>
            <person name="Shiga Y."/>
            <person name="Skalitzky C."/>
            <person name="Smith Z."/>
            <person name="Souvorov A."/>
            <person name="Sung W."/>
            <person name="Tang Z."/>
            <person name="Tsuchiya D."/>
            <person name="Tu H."/>
            <person name="Vos H."/>
            <person name="Wang M."/>
            <person name="Wolf Y.I."/>
            <person name="Yamagata H."/>
            <person name="Yamada T."/>
            <person name="Ye Y."/>
            <person name="Shaw J.R."/>
            <person name="Andrews J."/>
            <person name="Crease T.J."/>
            <person name="Tang H."/>
            <person name="Lucas S.M."/>
            <person name="Robertson H.M."/>
            <person name="Bork P."/>
            <person name="Koonin E.V."/>
            <person name="Zdobnov E.M."/>
            <person name="Grigoriev I.V."/>
            <person name="Lynch M."/>
            <person name="Boore J.L."/>
        </authorList>
    </citation>
    <scope>NUCLEOTIDE SEQUENCE [LARGE SCALE GENOMIC DNA]</scope>
</reference>
<protein>
    <submittedName>
        <fullName evidence="1">Uncharacterized protein</fullName>
    </submittedName>
</protein>
<proteinExistence type="predicted"/>
<accession>E9GU70</accession>
<keyword evidence="2" id="KW-1185">Reference proteome</keyword>
<gene>
    <name evidence="1" type="ORF">DAPPUDRAFT_248334</name>
</gene>
<dbReference type="HOGENOM" id="CLU_3016314_0_0_1"/>
<dbReference type="Proteomes" id="UP000000305">
    <property type="component" value="Unassembled WGS sequence"/>
</dbReference>
<dbReference type="KEGG" id="dpx:DAPPUDRAFT_248334"/>
<name>E9GU70_DAPPU</name>
<dbReference type="AlphaFoldDB" id="E9GU70"/>
<organism evidence="1 2">
    <name type="scientific">Daphnia pulex</name>
    <name type="common">Water flea</name>
    <dbReference type="NCBI Taxonomy" id="6669"/>
    <lineage>
        <taxon>Eukaryota</taxon>
        <taxon>Metazoa</taxon>
        <taxon>Ecdysozoa</taxon>
        <taxon>Arthropoda</taxon>
        <taxon>Crustacea</taxon>
        <taxon>Branchiopoda</taxon>
        <taxon>Diplostraca</taxon>
        <taxon>Cladocera</taxon>
        <taxon>Anomopoda</taxon>
        <taxon>Daphniidae</taxon>
        <taxon>Daphnia</taxon>
    </lineage>
</organism>
<dbReference type="InParanoid" id="E9GU70"/>
<sequence length="56" mass="6429">MIQIIDVKHIDDTNYKQGSKLQILSLGAVDKTYNSMCELKQCIHYPMKQIAMTSHC</sequence>
<evidence type="ECO:0000313" key="1">
    <source>
        <dbReference type="EMBL" id="EFX77023.1"/>
    </source>
</evidence>